<feature type="chain" id="PRO_5012205074" evidence="1">
    <location>
        <begin position="27"/>
        <end position="98"/>
    </location>
</feature>
<dbReference type="InterPro" id="IPR010438">
    <property type="entry name" value="Lambda_Bor"/>
</dbReference>
<sequence>MIKNSTKMMVALCASAMLLTSCYSYTSVVGTGAQGNSETKEWNHYLIYGLAPVGSSDSRAMAGGAENYTVTTSHSFITGLVTGLTLGIYAPTITKVIK</sequence>
<evidence type="ECO:0000313" key="3">
    <source>
        <dbReference type="Proteomes" id="UP000183257"/>
    </source>
</evidence>
<protein>
    <submittedName>
        <fullName evidence="2">Bor protein</fullName>
    </submittedName>
</protein>
<reference evidence="3" key="1">
    <citation type="submission" date="2016-11" db="EMBL/GenBank/DDBJ databases">
        <authorList>
            <person name="Varghese N."/>
            <person name="Submissions S."/>
        </authorList>
    </citation>
    <scope>NUCLEOTIDE SEQUENCE [LARGE SCALE GENOMIC DNA]</scope>
    <source>
        <strain evidence="3">DSM 24786</strain>
    </source>
</reference>
<proteinExistence type="predicted"/>
<name>A0A1K1Q7E7_9FLAO</name>
<evidence type="ECO:0000256" key="1">
    <source>
        <dbReference type="SAM" id="SignalP"/>
    </source>
</evidence>
<dbReference type="RefSeq" id="WP_072304042.1">
    <property type="nucleotide sequence ID" value="NZ_FPIY01000003.1"/>
</dbReference>
<feature type="signal peptide" evidence="1">
    <location>
        <begin position="1"/>
        <end position="26"/>
    </location>
</feature>
<evidence type="ECO:0000313" key="2">
    <source>
        <dbReference type="EMBL" id="SFW55660.1"/>
    </source>
</evidence>
<dbReference type="EMBL" id="FPIY01000003">
    <property type="protein sequence ID" value="SFW55660.1"/>
    <property type="molecule type" value="Genomic_DNA"/>
</dbReference>
<dbReference type="PROSITE" id="PS51257">
    <property type="entry name" value="PROKAR_LIPOPROTEIN"/>
    <property type="match status" value="1"/>
</dbReference>
<dbReference type="Proteomes" id="UP000183257">
    <property type="component" value="Unassembled WGS sequence"/>
</dbReference>
<organism evidence="2 3">
    <name type="scientific">Cellulophaga fucicola</name>
    <dbReference type="NCBI Taxonomy" id="76595"/>
    <lineage>
        <taxon>Bacteria</taxon>
        <taxon>Pseudomonadati</taxon>
        <taxon>Bacteroidota</taxon>
        <taxon>Flavobacteriia</taxon>
        <taxon>Flavobacteriales</taxon>
        <taxon>Flavobacteriaceae</taxon>
        <taxon>Cellulophaga</taxon>
    </lineage>
</organism>
<dbReference type="Pfam" id="PF06291">
    <property type="entry name" value="Lambda_Bor"/>
    <property type="match status" value="1"/>
</dbReference>
<gene>
    <name evidence="2" type="ORF">SAMN05660313_02408</name>
</gene>
<accession>A0A1K1Q7E7</accession>
<keyword evidence="1" id="KW-0732">Signal</keyword>
<keyword evidence="3" id="KW-1185">Reference proteome</keyword>
<dbReference type="AlphaFoldDB" id="A0A1K1Q7E7"/>